<dbReference type="OrthoDB" id="65569at2759"/>
<dbReference type="InterPro" id="IPR001360">
    <property type="entry name" value="Glyco_hydro_1"/>
</dbReference>
<dbReference type="AlphaFoldDB" id="A0A6G1JT44"/>
<dbReference type="Gene3D" id="3.20.20.80">
    <property type="entry name" value="Glycosidases"/>
    <property type="match status" value="1"/>
</dbReference>
<evidence type="ECO:0000313" key="5">
    <source>
        <dbReference type="Proteomes" id="UP000799428"/>
    </source>
</evidence>
<reference evidence="4" key="1">
    <citation type="journal article" date="2020" name="Stud. Mycol.">
        <title>101 Dothideomycetes genomes: a test case for predicting lifestyles and emergence of pathogens.</title>
        <authorList>
            <person name="Haridas S."/>
            <person name="Albert R."/>
            <person name="Binder M."/>
            <person name="Bloem J."/>
            <person name="Labutti K."/>
            <person name="Salamov A."/>
            <person name="Andreopoulos B."/>
            <person name="Baker S."/>
            <person name="Barry K."/>
            <person name="Bills G."/>
            <person name="Bluhm B."/>
            <person name="Cannon C."/>
            <person name="Castanera R."/>
            <person name="Culley D."/>
            <person name="Daum C."/>
            <person name="Ezra D."/>
            <person name="Gonzalez J."/>
            <person name="Henrissat B."/>
            <person name="Kuo A."/>
            <person name="Liang C."/>
            <person name="Lipzen A."/>
            <person name="Lutzoni F."/>
            <person name="Magnuson J."/>
            <person name="Mondo S."/>
            <person name="Nolan M."/>
            <person name="Ohm R."/>
            <person name="Pangilinan J."/>
            <person name="Park H.-J."/>
            <person name="Ramirez L."/>
            <person name="Alfaro M."/>
            <person name="Sun H."/>
            <person name="Tritt A."/>
            <person name="Yoshinaga Y."/>
            <person name="Zwiers L.-H."/>
            <person name="Turgeon B."/>
            <person name="Goodwin S."/>
            <person name="Spatafora J."/>
            <person name="Crous P."/>
            <person name="Grigoriev I."/>
        </authorList>
    </citation>
    <scope>NUCLEOTIDE SEQUENCE</scope>
    <source>
        <strain evidence="4">CBS 279.74</strain>
    </source>
</reference>
<evidence type="ECO:0000313" key="4">
    <source>
        <dbReference type="EMBL" id="KAF2703776.1"/>
    </source>
</evidence>
<feature type="compositionally biased region" description="Gly residues" evidence="2">
    <location>
        <begin position="657"/>
        <end position="672"/>
    </location>
</feature>
<dbReference type="PANTHER" id="PTHR10353">
    <property type="entry name" value="GLYCOSYL HYDROLASE"/>
    <property type="match status" value="1"/>
</dbReference>
<organism evidence="4 5">
    <name type="scientific">Pleomassaria siparia CBS 279.74</name>
    <dbReference type="NCBI Taxonomy" id="1314801"/>
    <lineage>
        <taxon>Eukaryota</taxon>
        <taxon>Fungi</taxon>
        <taxon>Dikarya</taxon>
        <taxon>Ascomycota</taxon>
        <taxon>Pezizomycotina</taxon>
        <taxon>Dothideomycetes</taxon>
        <taxon>Pleosporomycetidae</taxon>
        <taxon>Pleosporales</taxon>
        <taxon>Pleomassariaceae</taxon>
        <taxon>Pleomassaria</taxon>
    </lineage>
</organism>
<dbReference type="GO" id="GO:0008422">
    <property type="term" value="F:beta-glucosidase activity"/>
    <property type="evidence" value="ECO:0007669"/>
    <property type="project" value="TreeGrafter"/>
</dbReference>
<evidence type="ECO:0000256" key="1">
    <source>
        <dbReference type="RuleBase" id="RU003690"/>
    </source>
</evidence>
<dbReference type="Proteomes" id="UP000799428">
    <property type="component" value="Unassembled WGS sequence"/>
</dbReference>
<dbReference type="EMBL" id="MU005785">
    <property type="protein sequence ID" value="KAF2703776.1"/>
    <property type="molecule type" value="Genomic_DNA"/>
</dbReference>
<feature type="chain" id="PRO_5026246222" evidence="3">
    <location>
        <begin position="19"/>
        <end position="672"/>
    </location>
</feature>
<keyword evidence="4" id="KW-0378">Hydrolase</keyword>
<name>A0A6G1JT44_9PLEO</name>
<keyword evidence="3" id="KW-0732">Signal</keyword>
<comment type="similarity">
    <text evidence="1">Belongs to the glycosyl hydrolase 1 family.</text>
</comment>
<protein>
    <submittedName>
        <fullName evidence="4">Glycoside hydrolase family 1 protein</fullName>
    </submittedName>
</protein>
<dbReference type="Pfam" id="PF00232">
    <property type="entry name" value="Glyco_hydro_1"/>
    <property type="match status" value="2"/>
</dbReference>
<accession>A0A6G1JT44</accession>
<dbReference type="PANTHER" id="PTHR10353:SF53">
    <property type="entry name" value="BETA-1,4-GLUCOSIDASE (EUROFUNG)"/>
    <property type="match status" value="1"/>
</dbReference>
<evidence type="ECO:0000256" key="3">
    <source>
        <dbReference type="SAM" id="SignalP"/>
    </source>
</evidence>
<feature type="region of interest" description="Disordered" evidence="2">
    <location>
        <begin position="641"/>
        <end position="672"/>
    </location>
</feature>
<evidence type="ECO:0000256" key="2">
    <source>
        <dbReference type="SAM" id="MobiDB-lite"/>
    </source>
</evidence>
<feature type="compositionally biased region" description="Low complexity" evidence="2">
    <location>
        <begin position="641"/>
        <end position="651"/>
    </location>
</feature>
<keyword evidence="5" id="KW-1185">Reference proteome</keyword>
<dbReference type="GO" id="GO:0005975">
    <property type="term" value="P:carbohydrate metabolic process"/>
    <property type="evidence" value="ECO:0007669"/>
    <property type="project" value="InterPro"/>
</dbReference>
<sequence>MFNRCWFIAVCLAAFVQCQDIFIVANGTATTSTCATRTSSPSNDNSYSQWEYKHTTTVRYVTPLAYQTPRSTYAAAYSEVSTLLPANISTTTWGSWLPGQTAVSANDTKNPYGDAAWQQLWVNANLTNYTTIGLYSTTLAPHPVPTNELIAPPPNYFGPEDCYELPDDFIYGASAAAGQIEGAIGLEGRSPSILERFITNGTGDNSNYVANENYFLYKQDIARMAAAGMKWYSFSISWSRILPFAKANTPVNKQAIDHYNDVIDTILEFGMQPIVTIQHFDSPYVFVDEQYPDASYQSRASNPGTIIPPMAIQNKTGIWRFNGGFSHPEWLESYVYYSKIVLTQYADRVPVWITINSPFNWGNTPTGLTNSIKGHAEAYRFYKDELKGTGRMGIKIGIAFPVPKDPLDQTHVDAAQRYRDLYMGVLADPIMLGKQYPTAYTDTIQNVTLLTDAELARINGTADFFGINEYSAQITSPPAGGVAACVADPSNPLWPFCTVQETVSSTTGWALGYYAGNSAMSAPQLAIRTCLNYLWSRYKLPIVISEFGFPEVGEAAKGLAAQRFDQSRSEYYMTYLSEMLKAMYEDGVQVIGALAWAYCDNWEFGTWTTPFGMQTLNRTTQQRTYKKSFFDYVNFFESRMPSSASGLESGSGPLGPPVGGNNTGGGPAGDGP</sequence>
<dbReference type="SUPFAM" id="SSF51445">
    <property type="entry name" value="(Trans)glycosidases"/>
    <property type="match status" value="1"/>
</dbReference>
<dbReference type="InterPro" id="IPR017853">
    <property type="entry name" value="GH"/>
</dbReference>
<feature type="signal peptide" evidence="3">
    <location>
        <begin position="1"/>
        <end position="18"/>
    </location>
</feature>
<gene>
    <name evidence="4" type="ORF">K504DRAFT_538583</name>
</gene>
<proteinExistence type="inferred from homology"/>